<reference evidence="2" key="1">
    <citation type="submission" date="2018-05" db="EMBL/GenBank/DDBJ databases">
        <authorList>
            <person name="Lanie J.A."/>
            <person name="Ng W.-L."/>
            <person name="Kazmierczak K.M."/>
            <person name="Andrzejewski T.M."/>
            <person name="Davidsen T.M."/>
            <person name="Wayne K.J."/>
            <person name="Tettelin H."/>
            <person name="Glass J.I."/>
            <person name="Rusch D."/>
            <person name="Podicherti R."/>
            <person name="Tsui H.-C.T."/>
            <person name="Winkler M.E."/>
        </authorList>
    </citation>
    <scope>NUCLEOTIDE SEQUENCE</scope>
</reference>
<sequence length="234" mass="26414">VGFYTMPMELSYDIDGNADLYATELILQQQKINNLFSVEGKNIILTGASGLLGSYYARTLLEAGANMALIDHNTRVSQEIKEEFTNARQTIQIYKCDLSKPNQINSTIKKIMKDFPTIDVLINNAAFVSAKTFAIKDFKNFETHPFDLWKKAFEVNIDAPFILSQKVLGIMKKQKSGSIINISSNYGIVGPDFDTYENEKLWTPPGYAVTKSAILNFTRYIANLYGKYNIRCNT</sequence>
<dbReference type="PANTHER" id="PTHR42760:SF40">
    <property type="entry name" value="3-OXOACYL-[ACYL-CARRIER-PROTEIN] REDUCTASE, CHLOROPLASTIC"/>
    <property type="match status" value="1"/>
</dbReference>
<dbReference type="InterPro" id="IPR002347">
    <property type="entry name" value="SDR_fam"/>
</dbReference>
<name>A0A383DXD5_9ZZZZ</name>
<evidence type="ECO:0008006" key="3">
    <source>
        <dbReference type="Google" id="ProtNLM"/>
    </source>
</evidence>
<gene>
    <name evidence="2" type="ORF">METZ01_LOCUS501714</name>
</gene>
<accession>A0A383DXD5</accession>
<organism evidence="2">
    <name type="scientific">marine metagenome</name>
    <dbReference type="NCBI Taxonomy" id="408172"/>
    <lineage>
        <taxon>unclassified sequences</taxon>
        <taxon>metagenomes</taxon>
        <taxon>ecological metagenomes</taxon>
    </lineage>
</organism>
<feature type="non-terminal residue" evidence="2">
    <location>
        <position position="1"/>
    </location>
</feature>
<evidence type="ECO:0000313" key="2">
    <source>
        <dbReference type="EMBL" id="SVE48860.1"/>
    </source>
</evidence>
<dbReference type="Gene3D" id="3.40.50.720">
    <property type="entry name" value="NAD(P)-binding Rossmann-like Domain"/>
    <property type="match status" value="1"/>
</dbReference>
<dbReference type="PRINTS" id="PR00080">
    <property type="entry name" value="SDRFAMILY"/>
</dbReference>
<protein>
    <recommendedName>
        <fullName evidence="3">Short-chain dehydrogenase</fullName>
    </recommendedName>
</protein>
<dbReference type="GO" id="GO:0030497">
    <property type="term" value="P:fatty acid elongation"/>
    <property type="evidence" value="ECO:0007669"/>
    <property type="project" value="TreeGrafter"/>
</dbReference>
<comment type="similarity">
    <text evidence="1">Belongs to the short-chain dehydrogenases/reductases (SDR) family.</text>
</comment>
<proteinExistence type="inferred from homology"/>
<dbReference type="SUPFAM" id="SSF51735">
    <property type="entry name" value="NAD(P)-binding Rossmann-fold domains"/>
    <property type="match status" value="1"/>
</dbReference>
<dbReference type="PANTHER" id="PTHR42760">
    <property type="entry name" value="SHORT-CHAIN DEHYDROGENASES/REDUCTASES FAMILY MEMBER"/>
    <property type="match status" value="1"/>
</dbReference>
<dbReference type="AlphaFoldDB" id="A0A383DXD5"/>
<evidence type="ECO:0000256" key="1">
    <source>
        <dbReference type="ARBA" id="ARBA00006484"/>
    </source>
</evidence>
<dbReference type="EMBL" id="UINC01220798">
    <property type="protein sequence ID" value="SVE48860.1"/>
    <property type="molecule type" value="Genomic_DNA"/>
</dbReference>
<dbReference type="Pfam" id="PF00106">
    <property type="entry name" value="adh_short"/>
    <property type="match status" value="1"/>
</dbReference>
<dbReference type="PRINTS" id="PR00081">
    <property type="entry name" value="GDHRDH"/>
</dbReference>
<dbReference type="GO" id="GO:0016616">
    <property type="term" value="F:oxidoreductase activity, acting on the CH-OH group of donors, NAD or NADP as acceptor"/>
    <property type="evidence" value="ECO:0007669"/>
    <property type="project" value="TreeGrafter"/>
</dbReference>
<dbReference type="InterPro" id="IPR036291">
    <property type="entry name" value="NAD(P)-bd_dom_sf"/>
</dbReference>
<feature type="non-terminal residue" evidence="2">
    <location>
        <position position="234"/>
    </location>
</feature>